<dbReference type="InParanoid" id="F5YCQ1"/>
<organism evidence="1 2">
    <name type="scientific">Leadbettera azotonutricia (strain ATCC BAA-888 / DSM 13862 / ZAS-9)</name>
    <name type="common">Treponema azotonutricium</name>
    <dbReference type="NCBI Taxonomy" id="545695"/>
    <lineage>
        <taxon>Bacteria</taxon>
        <taxon>Pseudomonadati</taxon>
        <taxon>Spirochaetota</taxon>
        <taxon>Spirochaetia</taxon>
        <taxon>Spirochaetales</taxon>
        <taxon>Breznakiellaceae</taxon>
        <taxon>Leadbettera</taxon>
    </lineage>
</organism>
<accession>F5YCQ1</accession>
<evidence type="ECO:0000313" key="1">
    <source>
        <dbReference type="EMBL" id="AEF82392.1"/>
    </source>
</evidence>
<reference evidence="2" key="1">
    <citation type="submission" date="2009-12" db="EMBL/GenBank/DDBJ databases">
        <title>Complete sequence of Treponema azotonutricium strain ZAS-9.</title>
        <authorList>
            <person name="Tetu S.G."/>
            <person name="Matson E."/>
            <person name="Ren Q."/>
            <person name="Seshadri R."/>
            <person name="Elbourne L."/>
            <person name="Hassan K.A."/>
            <person name="Durkin A."/>
            <person name="Radune D."/>
            <person name="Mohamoud Y."/>
            <person name="Shay R."/>
            <person name="Jin S."/>
            <person name="Zhang X."/>
            <person name="Lucey K."/>
            <person name="Ballor N.R."/>
            <person name="Ottesen E."/>
            <person name="Rosenthal R."/>
            <person name="Allen A."/>
            <person name="Leadbetter J.R."/>
            <person name="Paulsen I.T."/>
        </authorList>
    </citation>
    <scope>NUCLEOTIDE SEQUENCE [LARGE SCALE GENOMIC DNA]</scope>
    <source>
        <strain evidence="2">ATCC BAA-888 / DSM 13862 / ZAS-9</strain>
    </source>
</reference>
<dbReference type="eggNOG" id="ENOG5032KRT">
    <property type="taxonomic scope" value="Bacteria"/>
</dbReference>
<dbReference type="OrthoDB" id="9807346at2"/>
<dbReference type="AlphaFoldDB" id="F5YCQ1"/>
<dbReference type="RefSeq" id="WP_015710322.1">
    <property type="nucleotide sequence ID" value="NC_015577.1"/>
</dbReference>
<dbReference type="EMBL" id="CP001841">
    <property type="protein sequence ID" value="AEF82392.1"/>
    <property type="molecule type" value="Genomic_DNA"/>
</dbReference>
<sequence length="69" mass="7853">MSDIGDEKPEIPDRAPDCLKCRHFRITWEPAFPRSCAVFGIKCRNLPSMEVLLSTGRHCFSFALKEGLK</sequence>
<name>F5YCQ1_LEAAZ</name>
<dbReference type="HOGENOM" id="CLU_197489_1_0_12"/>
<keyword evidence="2" id="KW-1185">Reference proteome</keyword>
<protein>
    <recommendedName>
        <fullName evidence="3">Uracil-DNA glycosylase</fullName>
    </recommendedName>
</protein>
<evidence type="ECO:0000313" key="2">
    <source>
        <dbReference type="Proteomes" id="UP000009222"/>
    </source>
</evidence>
<proteinExistence type="predicted"/>
<dbReference type="STRING" id="545695.TREAZ_1702"/>
<reference evidence="1 2" key="2">
    <citation type="journal article" date="2011" name="ISME J.">
        <title>RNA-seq reveals cooperative metabolic interactions between two termite-gut spirochete species in co-culture.</title>
        <authorList>
            <person name="Rosenthal A.Z."/>
            <person name="Matson E.G."/>
            <person name="Eldar A."/>
            <person name="Leadbetter J.R."/>
        </authorList>
    </citation>
    <scope>NUCLEOTIDE SEQUENCE [LARGE SCALE GENOMIC DNA]</scope>
    <source>
        <strain evidence="2">ATCC BAA-888 / DSM 13862 / ZAS-9</strain>
    </source>
</reference>
<gene>
    <name evidence="1" type="ordered locus">TREAZ_1702</name>
</gene>
<evidence type="ECO:0008006" key="3">
    <source>
        <dbReference type="Google" id="ProtNLM"/>
    </source>
</evidence>
<dbReference type="KEGG" id="taz:TREAZ_1702"/>
<dbReference type="Proteomes" id="UP000009222">
    <property type="component" value="Chromosome"/>
</dbReference>